<keyword evidence="2" id="KW-1185">Reference proteome</keyword>
<protein>
    <submittedName>
        <fullName evidence="1">Uncharacterized protein</fullName>
    </submittedName>
</protein>
<sequence length="128" mass="14053">MKISRLFTVYSPFSASSVKPLLCRKEPQLITFLMIKDTPRGYIGGLSTALQNAVDKTLMPGLFGSTTSESYDVGVQDAKKFYKSQEIQPSLNKKGPGQVNGFYHPGMKNGHCNGLEQTVTTSDTEIEN</sequence>
<organism evidence="1 2">
    <name type="scientific">Ranitomeya imitator</name>
    <name type="common">mimic poison frog</name>
    <dbReference type="NCBI Taxonomy" id="111125"/>
    <lineage>
        <taxon>Eukaryota</taxon>
        <taxon>Metazoa</taxon>
        <taxon>Chordata</taxon>
        <taxon>Craniata</taxon>
        <taxon>Vertebrata</taxon>
        <taxon>Euteleostomi</taxon>
        <taxon>Amphibia</taxon>
        <taxon>Batrachia</taxon>
        <taxon>Anura</taxon>
        <taxon>Neobatrachia</taxon>
        <taxon>Hyloidea</taxon>
        <taxon>Dendrobatidae</taxon>
        <taxon>Dendrobatinae</taxon>
        <taxon>Ranitomeya</taxon>
    </lineage>
</organism>
<comment type="caution">
    <text evidence="1">The sequence shown here is derived from an EMBL/GenBank/DDBJ whole genome shotgun (WGS) entry which is preliminary data.</text>
</comment>
<dbReference type="EMBL" id="CAUEEQ010022570">
    <property type="protein sequence ID" value="CAJ0944521.1"/>
    <property type="molecule type" value="Genomic_DNA"/>
</dbReference>
<evidence type="ECO:0000313" key="1">
    <source>
        <dbReference type="EMBL" id="CAJ0944521.1"/>
    </source>
</evidence>
<accession>A0ABN9LNJ4</accession>
<reference evidence="1" key="1">
    <citation type="submission" date="2023-07" db="EMBL/GenBank/DDBJ databases">
        <authorList>
            <person name="Stuckert A."/>
        </authorList>
    </citation>
    <scope>NUCLEOTIDE SEQUENCE</scope>
</reference>
<dbReference type="Proteomes" id="UP001176940">
    <property type="component" value="Unassembled WGS sequence"/>
</dbReference>
<name>A0ABN9LNJ4_9NEOB</name>
<evidence type="ECO:0000313" key="2">
    <source>
        <dbReference type="Proteomes" id="UP001176940"/>
    </source>
</evidence>
<gene>
    <name evidence="1" type="ORF">RIMI_LOCUS10448767</name>
</gene>
<proteinExistence type="predicted"/>